<dbReference type="EMBL" id="MN739677">
    <property type="protein sequence ID" value="QHT20289.1"/>
    <property type="molecule type" value="Genomic_DNA"/>
</dbReference>
<feature type="transmembrane region" description="Helical" evidence="1">
    <location>
        <begin position="6"/>
        <end position="24"/>
    </location>
</feature>
<dbReference type="AlphaFoldDB" id="A0A6C0DW84"/>
<keyword evidence="1" id="KW-1133">Transmembrane helix</keyword>
<proteinExistence type="predicted"/>
<evidence type="ECO:0000313" key="2">
    <source>
        <dbReference type="EMBL" id="QHT20289.1"/>
    </source>
</evidence>
<reference evidence="2" key="1">
    <citation type="journal article" date="2020" name="Nature">
        <title>Giant virus diversity and host interactions through global metagenomics.</title>
        <authorList>
            <person name="Schulz F."/>
            <person name="Roux S."/>
            <person name="Paez-Espino D."/>
            <person name="Jungbluth S."/>
            <person name="Walsh D.A."/>
            <person name="Denef V.J."/>
            <person name="McMahon K.D."/>
            <person name="Konstantinidis K.T."/>
            <person name="Eloe-Fadrosh E.A."/>
            <person name="Kyrpides N.C."/>
            <person name="Woyke T."/>
        </authorList>
    </citation>
    <scope>NUCLEOTIDE SEQUENCE</scope>
    <source>
        <strain evidence="2">GVMAG-M-3300023174-60</strain>
    </source>
</reference>
<evidence type="ECO:0000256" key="1">
    <source>
        <dbReference type="SAM" id="Phobius"/>
    </source>
</evidence>
<keyword evidence="1" id="KW-0812">Transmembrane</keyword>
<accession>A0A6C0DW84</accession>
<name>A0A6C0DW84_9ZZZZ</name>
<organism evidence="2">
    <name type="scientific">viral metagenome</name>
    <dbReference type="NCBI Taxonomy" id="1070528"/>
    <lineage>
        <taxon>unclassified sequences</taxon>
        <taxon>metagenomes</taxon>
        <taxon>organismal metagenomes</taxon>
    </lineage>
</organism>
<keyword evidence="1" id="KW-0472">Membrane</keyword>
<protein>
    <submittedName>
        <fullName evidence="2">Uncharacterized protein</fullName>
    </submittedName>
</protein>
<sequence>MLKRLRIIPLIVGLVIGVIAVLFIKPQMTVVYKYPTPDTAGKVVYKDKNGVCYKYIATKADCDKNESRLKDFPLNK</sequence>